<keyword evidence="2" id="KW-1185">Reference proteome</keyword>
<sequence>MFFEKRSINIRGQSTLGVALGNGINIYNDDYVSAESVIRNSDVWAAVNVISSDLARIKLSTESKKINKLLLNPSRIANRFNFIQSLIAQMLLTGNAYAVRRTDSNQEFWEFVRPSNVTVNLSDDGQTITYDVSFIAPDEPDLKNIDSADMIHFKCFSMDGGLMGKSPLAALSSELELQKSSRNLAVQMFRQAINPMAILKSNKAALTEDAKENVRASFEKANSGSNAGRVLILDPLFDFNQLEIKTDVAKLLNSVDWTRDQIAKVFMLPTDILGNESEHSNADQIRNLYNTTLGRYLASIVEEIEAKLDVQIIADVKQATDLDGIGVEQRVNEMVKAGTITTDMALAILADSQSDLVTQEIVNKVSAKEVLPNE</sequence>
<gene>
    <name evidence="1" type="ORF">WFA24289_01818</name>
</gene>
<proteinExistence type="predicted"/>
<evidence type="ECO:0000313" key="2">
    <source>
        <dbReference type="Proteomes" id="UP000789707"/>
    </source>
</evidence>
<evidence type="ECO:0000313" key="1">
    <source>
        <dbReference type="EMBL" id="CAH0417477.1"/>
    </source>
</evidence>
<protein>
    <recommendedName>
        <fullName evidence="3">Phage portal protein</fullName>
    </recommendedName>
</protein>
<dbReference type="RefSeq" id="WP_230097499.1">
    <property type="nucleotide sequence ID" value="NZ_CAKKNS010000010.1"/>
</dbReference>
<dbReference type="NCBIfam" id="TIGR01537">
    <property type="entry name" value="portal_HK97"/>
    <property type="match status" value="1"/>
</dbReference>
<organism evidence="1 2">
    <name type="scientific">Periweissella fabaria</name>
    <dbReference type="NCBI Taxonomy" id="546157"/>
    <lineage>
        <taxon>Bacteria</taxon>
        <taxon>Bacillati</taxon>
        <taxon>Bacillota</taxon>
        <taxon>Bacilli</taxon>
        <taxon>Lactobacillales</taxon>
        <taxon>Lactobacillaceae</taxon>
        <taxon>Periweissella</taxon>
    </lineage>
</organism>
<comment type="caution">
    <text evidence="1">The sequence shown here is derived from an EMBL/GenBank/DDBJ whole genome shotgun (WGS) entry which is preliminary data.</text>
</comment>
<dbReference type="InterPro" id="IPR006427">
    <property type="entry name" value="Portal_HK97"/>
</dbReference>
<dbReference type="EMBL" id="CAKKNS010000010">
    <property type="protein sequence ID" value="CAH0417477.1"/>
    <property type="molecule type" value="Genomic_DNA"/>
</dbReference>
<name>A0ABM8Z7S9_9LACO</name>
<dbReference type="InterPro" id="IPR006944">
    <property type="entry name" value="Phage/GTA_portal"/>
</dbReference>
<reference evidence="1 2" key="1">
    <citation type="submission" date="2021-11" db="EMBL/GenBank/DDBJ databases">
        <authorList>
            <person name="Depoorter E."/>
        </authorList>
    </citation>
    <scope>NUCLEOTIDE SEQUENCE [LARGE SCALE GENOMIC DNA]</scope>
    <source>
        <strain evidence="1 2">LMG 24289</strain>
    </source>
</reference>
<dbReference type="Pfam" id="PF04860">
    <property type="entry name" value="Phage_portal"/>
    <property type="match status" value="1"/>
</dbReference>
<accession>A0ABM8Z7S9</accession>
<dbReference type="Proteomes" id="UP000789707">
    <property type="component" value="Unassembled WGS sequence"/>
</dbReference>
<evidence type="ECO:0008006" key="3">
    <source>
        <dbReference type="Google" id="ProtNLM"/>
    </source>
</evidence>